<comment type="caution">
    <text evidence="2">The sequence shown here is derived from an EMBL/GenBank/DDBJ whole genome shotgun (WGS) entry which is preliminary data.</text>
</comment>
<dbReference type="EMBL" id="PVUE01000017">
    <property type="protein sequence ID" value="PRZ40425.1"/>
    <property type="molecule type" value="Genomic_DNA"/>
</dbReference>
<dbReference type="Gene3D" id="3.90.1200.10">
    <property type="match status" value="1"/>
</dbReference>
<evidence type="ECO:0000313" key="3">
    <source>
        <dbReference type="Proteomes" id="UP000237752"/>
    </source>
</evidence>
<reference evidence="2 3" key="1">
    <citation type="submission" date="2018-03" db="EMBL/GenBank/DDBJ databases">
        <title>Genomic Encyclopedia of Archaeal and Bacterial Type Strains, Phase II (KMG-II): from individual species to whole genera.</title>
        <authorList>
            <person name="Goeker M."/>
        </authorList>
    </citation>
    <scope>NUCLEOTIDE SEQUENCE [LARGE SCALE GENOMIC DNA]</scope>
    <source>
        <strain evidence="2 3">DSM 100065</strain>
    </source>
</reference>
<dbReference type="Gene3D" id="3.30.200.20">
    <property type="entry name" value="Phosphorylase Kinase, domain 1"/>
    <property type="match status" value="1"/>
</dbReference>
<dbReference type="GO" id="GO:0016301">
    <property type="term" value="F:kinase activity"/>
    <property type="evidence" value="ECO:0007669"/>
    <property type="project" value="UniProtKB-KW"/>
</dbReference>
<dbReference type="SUPFAM" id="SSF56112">
    <property type="entry name" value="Protein kinase-like (PK-like)"/>
    <property type="match status" value="1"/>
</dbReference>
<dbReference type="Proteomes" id="UP000237752">
    <property type="component" value="Unassembled WGS sequence"/>
</dbReference>
<gene>
    <name evidence="2" type="ORF">CLV47_11762</name>
</gene>
<dbReference type="Pfam" id="PF01636">
    <property type="entry name" value="APH"/>
    <property type="match status" value="1"/>
</dbReference>
<keyword evidence="3" id="KW-1185">Reference proteome</keyword>
<dbReference type="InterPro" id="IPR011009">
    <property type="entry name" value="Kinase-like_dom_sf"/>
</dbReference>
<dbReference type="CDD" id="cd05154">
    <property type="entry name" value="ACAD10_11_N-like"/>
    <property type="match status" value="1"/>
</dbReference>
<accession>A0A2T0ZVP2</accession>
<dbReference type="PANTHER" id="PTHR47829">
    <property type="entry name" value="HYDROLASE, PUTATIVE (AFU_ORTHOLOGUE AFUA_1G12880)-RELATED"/>
    <property type="match status" value="1"/>
</dbReference>
<dbReference type="OrthoDB" id="3806873at2"/>
<sequence>MTDTPGLDLDVLTAYLKKHAPAMAESPITAELIVGGKSNLTYMMQTSAGRMVLRRPPMGHVLATAHDMGREYKVLTAFAGTKVPVPHCELICEDTDVLGAPFYIMQAVEGDAIKRADELEKRGVERTKAIVERLIDTMADIHTTDPASIGLDQFGKADGFVLRQIKRWTKQLESSKSRELPGLEQHIENLLAACPADTGHGIVHGDYRLDNVLVDGNDQITAVLDWEMAALGAPTCDLAMMIAYGDRTKAMTGDAADAVTNVSTAAGYPSSDEIVARYEERTGEKTRHFDFYLAFSFFKQVGILEGIYYRYQAGQTVGPGYDSIGDMVPILLEKSKEALARN</sequence>
<dbReference type="AlphaFoldDB" id="A0A2T0ZVP2"/>
<feature type="domain" description="Aminoglycoside phosphotransferase" evidence="1">
    <location>
        <begin position="30"/>
        <end position="248"/>
    </location>
</feature>
<evidence type="ECO:0000259" key="1">
    <source>
        <dbReference type="Pfam" id="PF01636"/>
    </source>
</evidence>
<keyword evidence="2" id="KW-0418">Kinase</keyword>
<dbReference type="InterPro" id="IPR002575">
    <property type="entry name" value="Aminoglycoside_PTrfase"/>
</dbReference>
<proteinExistence type="predicted"/>
<keyword evidence="2" id="KW-0808">Transferase</keyword>
<organism evidence="2 3">
    <name type="scientific">Antricoccus suffuscus</name>
    <dbReference type="NCBI Taxonomy" id="1629062"/>
    <lineage>
        <taxon>Bacteria</taxon>
        <taxon>Bacillati</taxon>
        <taxon>Actinomycetota</taxon>
        <taxon>Actinomycetes</taxon>
        <taxon>Geodermatophilales</taxon>
        <taxon>Antricoccaceae</taxon>
        <taxon>Antricoccus</taxon>
    </lineage>
</organism>
<dbReference type="InterPro" id="IPR052898">
    <property type="entry name" value="ACAD10-like"/>
</dbReference>
<dbReference type="PANTHER" id="PTHR47829:SF1">
    <property type="entry name" value="HAD FAMILY PHOSPHATASE"/>
    <property type="match status" value="1"/>
</dbReference>
<protein>
    <submittedName>
        <fullName evidence="2">Aminoglycoside phosphotransferase (APT) family kinase protein</fullName>
    </submittedName>
</protein>
<name>A0A2T0ZVP2_9ACTN</name>
<evidence type="ECO:0000313" key="2">
    <source>
        <dbReference type="EMBL" id="PRZ40425.1"/>
    </source>
</evidence>
<dbReference type="RefSeq" id="WP_106350284.1">
    <property type="nucleotide sequence ID" value="NZ_PVUE01000017.1"/>
</dbReference>
<dbReference type="InterPro" id="IPR041726">
    <property type="entry name" value="ACAD10_11_N"/>
</dbReference>